<keyword evidence="10 19" id="KW-0812">Transmembrane</keyword>
<organism evidence="20 21">
    <name type="scientific">Octadecabacter temperatus</name>
    <dbReference type="NCBI Taxonomy" id="1458307"/>
    <lineage>
        <taxon>Bacteria</taxon>
        <taxon>Pseudomonadati</taxon>
        <taxon>Pseudomonadota</taxon>
        <taxon>Alphaproteobacteria</taxon>
        <taxon>Rhodobacterales</taxon>
        <taxon>Roseobacteraceae</taxon>
        <taxon>Octadecabacter</taxon>
    </lineage>
</organism>
<comment type="catalytic activity">
    <reaction evidence="17 19">
        <text>alpha-ribazole + adenosylcob(III)inamide-GDP = adenosylcob(III)alamin + GMP + H(+)</text>
        <dbReference type="Rhea" id="RHEA:16049"/>
        <dbReference type="ChEBI" id="CHEBI:10329"/>
        <dbReference type="ChEBI" id="CHEBI:15378"/>
        <dbReference type="ChEBI" id="CHEBI:18408"/>
        <dbReference type="ChEBI" id="CHEBI:58115"/>
        <dbReference type="ChEBI" id="CHEBI:60487"/>
        <dbReference type="EC" id="2.7.8.26"/>
    </reaction>
</comment>
<dbReference type="AlphaFoldDB" id="A0A0K0Y415"/>
<evidence type="ECO:0000256" key="5">
    <source>
        <dbReference type="ARBA" id="ARBA00013200"/>
    </source>
</evidence>
<evidence type="ECO:0000256" key="9">
    <source>
        <dbReference type="ARBA" id="ARBA00022679"/>
    </source>
</evidence>
<keyword evidence="11 19" id="KW-0460">Magnesium</keyword>
<dbReference type="GO" id="GO:0008818">
    <property type="term" value="F:cobalamin 5'-phosphate synthase activity"/>
    <property type="evidence" value="ECO:0007669"/>
    <property type="project" value="UniProtKB-UniRule"/>
</dbReference>
<dbReference type="GO" id="GO:0051073">
    <property type="term" value="F:adenosylcobinamide-GDP ribazoletransferase activity"/>
    <property type="evidence" value="ECO:0007669"/>
    <property type="project" value="UniProtKB-UniRule"/>
</dbReference>
<evidence type="ECO:0000256" key="3">
    <source>
        <dbReference type="ARBA" id="ARBA00004663"/>
    </source>
</evidence>
<evidence type="ECO:0000313" key="21">
    <source>
        <dbReference type="Proteomes" id="UP000067444"/>
    </source>
</evidence>
<evidence type="ECO:0000256" key="4">
    <source>
        <dbReference type="ARBA" id="ARBA00010561"/>
    </source>
</evidence>
<gene>
    <name evidence="20" type="primary">cobS_1</name>
    <name evidence="19" type="synonym">cobS</name>
    <name evidence="20" type="ORF">OSB_10490</name>
</gene>
<comment type="function">
    <text evidence="14 19">Joins adenosylcobinamide-GDP and alpha-ribazole to generate adenosylcobalamin (Ado-cobalamin). Also synthesizes adenosylcobalamin 5'-phosphate from adenosylcobinamide-GDP and alpha-ribazole 5'-phosphate.</text>
</comment>
<sequence>MAQNSDKTTPIAFSDIAAALGLLSRLPISVDTERATQRGALAAWAYPIAGLILALIAGIVTQCALWLGLPGTLAAGLTLATLIITTGAMHEDGLADSADGLWGGWDKDHRLKIMKDSFIGTYGVLALGLSLLLRWSALTLIVENNMLWPALLVGAMLSRAVMVPMMAFVPHARTEGLSHSVGRPPVQTAYIALAIAAVGALILVQFSVFWLVVTCTLTAFTCATIAKSKINGQTGDILGATQQLTEIAALLTFAALLS</sequence>
<accession>A0A0K0Y415</accession>
<dbReference type="Pfam" id="PF02654">
    <property type="entry name" value="CobS"/>
    <property type="match status" value="1"/>
</dbReference>
<dbReference type="InterPro" id="IPR003805">
    <property type="entry name" value="CobS"/>
</dbReference>
<comment type="subcellular location">
    <subcellularLocation>
        <location evidence="2 19">Cell membrane</location>
        <topology evidence="2 19">Multi-pass membrane protein</topology>
    </subcellularLocation>
</comment>
<dbReference type="EMBL" id="CP012160">
    <property type="protein sequence ID" value="AKS45607.1"/>
    <property type="molecule type" value="Genomic_DNA"/>
</dbReference>
<evidence type="ECO:0000256" key="8">
    <source>
        <dbReference type="ARBA" id="ARBA00022573"/>
    </source>
</evidence>
<dbReference type="OrthoDB" id="9794626at2"/>
<evidence type="ECO:0000256" key="14">
    <source>
        <dbReference type="ARBA" id="ARBA00025228"/>
    </source>
</evidence>
<evidence type="ECO:0000256" key="15">
    <source>
        <dbReference type="ARBA" id="ARBA00032605"/>
    </source>
</evidence>
<dbReference type="PATRIC" id="fig|1458307.3.peg.1064"/>
<evidence type="ECO:0000256" key="7">
    <source>
        <dbReference type="ARBA" id="ARBA00022475"/>
    </source>
</evidence>
<comment type="catalytic activity">
    <reaction evidence="18 19">
        <text>alpha-ribazole 5'-phosphate + adenosylcob(III)inamide-GDP = adenosylcob(III)alamin 5'-phosphate + GMP + H(+)</text>
        <dbReference type="Rhea" id="RHEA:23560"/>
        <dbReference type="ChEBI" id="CHEBI:15378"/>
        <dbReference type="ChEBI" id="CHEBI:57918"/>
        <dbReference type="ChEBI" id="CHEBI:58115"/>
        <dbReference type="ChEBI" id="CHEBI:60487"/>
        <dbReference type="ChEBI" id="CHEBI:60493"/>
        <dbReference type="EC" id="2.7.8.26"/>
    </reaction>
</comment>
<evidence type="ECO:0000256" key="19">
    <source>
        <dbReference type="HAMAP-Rule" id="MF_00719"/>
    </source>
</evidence>
<evidence type="ECO:0000256" key="6">
    <source>
        <dbReference type="ARBA" id="ARBA00015850"/>
    </source>
</evidence>
<feature type="transmembrane region" description="Helical" evidence="19">
    <location>
        <begin position="40"/>
        <end position="59"/>
    </location>
</feature>
<feature type="transmembrane region" description="Helical" evidence="19">
    <location>
        <begin position="65"/>
        <end position="84"/>
    </location>
</feature>
<dbReference type="PANTHER" id="PTHR34148:SF1">
    <property type="entry name" value="ADENOSYLCOBINAMIDE-GDP RIBAZOLETRANSFERASE"/>
    <property type="match status" value="1"/>
</dbReference>
<evidence type="ECO:0000256" key="1">
    <source>
        <dbReference type="ARBA" id="ARBA00001946"/>
    </source>
</evidence>
<comment type="cofactor">
    <cofactor evidence="1 19">
        <name>Mg(2+)</name>
        <dbReference type="ChEBI" id="CHEBI:18420"/>
    </cofactor>
</comment>
<feature type="transmembrane region" description="Helical" evidence="19">
    <location>
        <begin position="190"/>
        <end position="213"/>
    </location>
</feature>
<evidence type="ECO:0000256" key="18">
    <source>
        <dbReference type="ARBA" id="ARBA00049504"/>
    </source>
</evidence>
<dbReference type="STRING" id="1458307.OSB_10490"/>
<dbReference type="EC" id="2.7.8.26" evidence="5 19"/>
<name>A0A0K0Y415_9RHOB</name>
<dbReference type="GO" id="GO:0009236">
    <property type="term" value="P:cobalamin biosynthetic process"/>
    <property type="evidence" value="ECO:0007669"/>
    <property type="project" value="UniProtKB-UniRule"/>
</dbReference>
<dbReference type="KEGG" id="otm:OSB_10490"/>
<evidence type="ECO:0000256" key="16">
    <source>
        <dbReference type="ARBA" id="ARBA00032853"/>
    </source>
</evidence>
<keyword evidence="9 19" id="KW-0808">Transferase</keyword>
<feature type="transmembrane region" description="Helical" evidence="19">
    <location>
        <begin position="147"/>
        <end position="169"/>
    </location>
</feature>
<keyword evidence="7 19" id="KW-1003">Cell membrane</keyword>
<keyword evidence="12 19" id="KW-1133">Transmembrane helix</keyword>
<comment type="pathway">
    <text evidence="3 19">Cofactor biosynthesis; adenosylcobalamin biosynthesis; adenosylcobalamin from cob(II)yrinate a,c-diamide: step 7/7.</text>
</comment>
<dbReference type="PANTHER" id="PTHR34148">
    <property type="entry name" value="ADENOSYLCOBINAMIDE-GDP RIBAZOLETRANSFERASE"/>
    <property type="match status" value="1"/>
</dbReference>
<evidence type="ECO:0000256" key="13">
    <source>
        <dbReference type="ARBA" id="ARBA00023136"/>
    </source>
</evidence>
<keyword evidence="13 19" id="KW-0472">Membrane</keyword>
<evidence type="ECO:0000256" key="12">
    <source>
        <dbReference type="ARBA" id="ARBA00022989"/>
    </source>
</evidence>
<dbReference type="UniPathway" id="UPA00148">
    <property type="reaction ID" value="UER00238"/>
</dbReference>
<dbReference type="HAMAP" id="MF_00719">
    <property type="entry name" value="CobS"/>
    <property type="match status" value="1"/>
</dbReference>
<feature type="transmembrane region" description="Helical" evidence="19">
    <location>
        <begin position="119"/>
        <end position="141"/>
    </location>
</feature>
<dbReference type="Proteomes" id="UP000067444">
    <property type="component" value="Chromosome"/>
</dbReference>
<keyword evidence="8 19" id="KW-0169">Cobalamin biosynthesis</keyword>
<proteinExistence type="inferred from homology"/>
<evidence type="ECO:0000256" key="10">
    <source>
        <dbReference type="ARBA" id="ARBA00022692"/>
    </source>
</evidence>
<evidence type="ECO:0000256" key="11">
    <source>
        <dbReference type="ARBA" id="ARBA00022842"/>
    </source>
</evidence>
<comment type="similarity">
    <text evidence="4 19">Belongs to the CobS family.</text>
</comment>
<dbReference type="GO" id="GO:0005886">
    <property type="term" value="C:plasma membrane"/>
    <property type="evidence" value="ECO:0007669"/>
    <property type="project" value="UniProtKB-SubCell"/>
</dbReference>
<reference evidence="20 21" key="1">
    <citation type="journal article" date="2015" name="Genome Announc.">
        <title>Closed Genome Sequence of Octadecabacter temperatus SB1, the First Mesophilic Species of the Genus Octadecabacter.</title>
        <authorList>
            <person name="Voget S."/>
            <person name="Billerbeck S."/>
            <person name="Simon M."/>
            <person name="Daniel R."/>
        </authorList>
    </citation>
    <scope>NUCLEOTIDE SEQUENCE [LARGE SCALE GENOMIC DNA]</scope>
    <source>
        <strain evidence="20 21">SB1</strain>
    </source>
</reference>
<evidence type="ECO:0000256" key="17">
    <source>
        <dbReference type="ARBA" id="ARBA00048623"/>
    </source>
</evidence>
<protein>
    <recommendedName>
        <fullName evidence="6 19">Adenosylcobinamide-GDP ribazoletransferase</fullName>
        <ecNumber evidence="5 19">2.7.8.26</ecNumber>
    </recommendedName>
    <alternativeName>
        <fullName evidence="16 19">Cobalamin synthase</fullName>
    </alternativeName>
    <alternativeName>
        <fullName evidence="15 19">Cobalamin-5'-phosphate synthase</fullName>
    </alternativeName>
</protein>
<evidence type="ECO:0000256" key="2">
    <source>
        <dbReference type="ARBA" id="ARBA00004651"/>
    </source>
</evidence>
<keyword evidence="21" id="KW-1185">Reference proteome</keyword>
<evidence type="ECO:0000313" key="20">
    <source>
        <dbReference type="EMBL" id="AKS45607.1"/>
    </source>
</evidence>